<dbReference type="Gene3D" id="3.90.1150.10">
    <property type="entry name" value="Aspartate Aminotransferase, domain 1"/>
    <property type="match status" value="1"/>
</dbReference>
<keyword evidence="2" id="KW-0663">Pyridoxal phosphate</keyword>
<keyword evidence="3" id="KW-0032">Aminotransferase</keyword>
<dbReference type="CDD" id="cd00616">
    <property type="entry name" value="AHBA_syn"/>
    <property type="match status" value="1"/>
</dbReference>
<evidence type="ECO:0000256" key="1">
    <source>
        <dbReference type="ARBA" id="ARBA00037999"/>
    </source>
</evidence>
<dbReference type="InterPro" id="IPR015422">
    <property type="entry name" value="PyrdxlP-dep_Trfase_small"/>
</dbReference>
<dbReference type="InterPro" id="IPR015421">
    <property type="entry name" value="PyrdxlP-dep_Trfase_major"/>
</dbReference>
<dbReference type="AlphaFoldDB" id="D5V7F4"/>
<dbReference type="Gene3D" id="3.40.640.10">
    <property type="entry name" value="Type I PLP-dependent aspartate aminotransferase-like (Major domain)"/>
    <property type="match status" value="1"/>
</dbReference>
<dbReference type="PANTHER" id="PTHR30244:SF34">
    <property type="entry name" value="DTDP-4-AMINO-4,6-DIDEOXYGALACTOSE TRANSAMINASE"/>
    <property type="match status" value="1"/>
</dbReference>
<dbReference type="GO" id="GO:0000271">
    <property type="term" value="P:polysaccharide biosynthetic process"/>
    <property type="evidence" value="ECO:0007669"/>
    <property type="project" value="TreeGrafter"/>
</dbReference>
<keyword evidence="3" id="KW-0808">Transferase</keyword>
<dbReference type="RefSeq" id="WP_013136719.1">
    <property type="nucleotide sequence ID" value="NC_014166.1"/>
</dbReference>
<dbReference type="Pfam" id="PF01041">
    <property type="entry name" value="DegT_DnrJ_EryC1"/>
    <property type="match status" value="1"/>
</dbReference>
<comment type="similarity">
    <text evidence="1 2">Belongs to the DegT/DnrJ/EryC1 family.</text>
</comment>
<dbReference type="KEGG" id="ant:Arnit_2926"/>
<accession>D5V7F4</accession>
<dbReference type="InterPro" id="IPR015424">
    <property type="entry name" value="PyrdxlP-dep_Trfase"/>
</dbReference>
<evidence type="ECO:0000313" key="4">
    <source>
        <dbReference type="Proteomes" id="UP000000939"/>
    </source>
</evidence>
<dbReference type="EMBL" id="CP001999">
    <property type="protein sequence ID" value="ADG94574.1"/>
    <property type="molecule type" value="Genomic_DNA"/>
</dbReference>
<sequence>MNYELAYSTFDENEKKAMYDVIESDMFTMGKNVKQFENEFAEFFGKEYAVMVNSGSSANLVGVAALFFKKEMPLQKGDEVIVPCVSWATTYYPLHQYGLKLKFVDIELETLNYDIEELKKAITPNTKMIVTVSVLGNPNYFDEIEKLCKENNIILFDDNCESMGAKYNGKYTGTSGLVNTYSTFFSHHISTMEGGLILTDDFEIYSLCKSLRNHGWTRDQDKNSPIYDKKGDDFFEAYRFILPGYNVRPGELQGAIGLQQIKKLPDMLIQRRKNATYFQSKFQDDKRFIIQKEVGESSWFAFTLIINPKSDLKRDDVFNALKKAEIGYRIITGGNFLEHDVIKYFDYEVTKSENASYAHNYGLFVGNAPQDMTKEIDLLVDSLKDL</sequence>
<dbReference type="OrthoDB" id="9810913at2"/>
<dbReference type="PIRSF" id="PIRSF000390">
    <property type="entry name" value="PLP_StrS"/>
    <property type="match status" value="1"/>
</dbReference>
<gene>
    <name evidence="3" type="ordered locus">Arnit_2926</name>
</gene>
<dbReference type="GO" id="GO:0030170">
    <property type="term" value="F:pyridoxal phosphate binding"/>
    <property type="evidence" value="ECO:0007669"/>
    <property type="project" value="TreeGrafter"/>
</dbReference>
<dbReference type="Proteomes" id="UP000000939">
    <property type="component" value="Chromosome"/>
</dbReference>
<dbReference type="eggNOG" id="COG0399">
    <property type="taxonomic scope" value="Bacteria"/>
</dbReference>
<organism evidence="3 4">
    <name type="scientific">Arcobacter nitrofigilis (strain ATCC 33309 / DSM 7299 / CCUG 15893 / LMG 7604 / NCTC 12251 / CI)</name>
    <name type="common">Campylobacter nitrofigilis</name>
    <dbReference type="NCBI Taxonomy" id="572480"/>
    <lineage>
        <taxon>Bacteria</taxon>
        <taxon>Pseudomonadati</taxon>
        <taxon>Campylobacterota</taxon>
        <taxon>Epsilonproteobacteria</taxon>
        <taxon>Campylobacterales</taxon>
        <taxon>Arcobacteraceae</taxon>
        <taxon>Arcobacter</taxon>
    </lineage>
</organism>
<evidence type="ECO:0000313" key="3">
    <source>
        <dbReference type="EMBL" id="ADG94574.1"/>
    </source>
</evidence>
<dbReference type="STRING" id="572480.Arnit_2926"/>
<dbReference type="HOGENOM" id="CLU_033332_5_0_7"/>
<evidence type="ECO:0000256" key="2">
    <source>
        <dbReference type="RuleBase" id="RU004508"/>
    </source>
</evidence>
<keyword evidence="4" id="KW-1185">Reference proteome</keyword>
<protein>
    <submittedName>
        <fullName evidence="3">DegT/DnrJ/EryC1/StrS aminotransferase</fullName>
    </submittedName>
</protein>
<dbReference type="SUPFAM" id="SSF53383">
    <property type="entry name" value="PLP-dependent transferases"/>
    <property type="match status" value="1"/>
</dbReference>
<dbReference type="InterPro" id="IPR000653">
    <property type="entry name" value="DegT/StrS_aminotransferase"/>
</dbReference>
<reference evidence="3 4" key="1">
    <citation type="journal article" date="2010" name="Stand. Genomic Sci.">
        <title>Complete genome sequence of Arcobacter nitrofigilis type strain (CI).</title>
        <authorList>
            <person name="Pati A."/>
            <person name="Gronow S."/>
            <person name="Lapidus A."/>
            <person name="Copeland A."/>
            <person name="Glavina Del Rio T."/>
            <person name="Nolan M."/>
            <person name="Lucas S."/>
            <person name="Tice H."/>
            <person name="Cheng J.F."/>
            <person name="Han C."/>
            <person name="Chertkov O."/>
            <person name="Bruce D."/>
            <person name="Tapia R."/>
            <person name="Goodwin L."/>
            <person name="Pitluck S."/>
            <person name="Liolios K."/>
            <person name="Ivanova N."/>
            <person name="Mavromatis K."/>
            <person name="Chen A."/>
            <person name="Palaniappan K."/>
            <person name="Land M."/>
            <person name="Hauser L."/>
            <person name="Chang Y.J."/>
            <person name="Jeffries C.D."/>
            <person name="Detter J.C."/>
            <person name="Rohde M."/>
            <person name="Goker M."/>
            <person name="Bristow J."/>
            <person name="Eisen J.A."/>
            <person name="Markowitz V."/>
            <person name="Hugenholtz P."/>
            <person name="Klenk H.P."/>
            <person name="Kyrpides N.C."/>
        </authorList>
    </citation>
    <scope>NUCLEOTIDE SEQUENCE [LARGE SCALE GENOMIC DNA]</scope>
    <source>
        <strain evidence="4">ATCC 33309 / DSM 7299 / CCUG 15893 / LMG 7604 / NCTC 12251 / CI</strain>
    </source>
</reference>
<proteinExistence type="inferred from homology"/>
<dbReference type="PANTHER" id="PTHR30244">
    <property type="entry name" value="TRANSAMINASE"/>
    <property type="match status" value="1"/>
</dbReference>
<name>D5V7F4_ARCNC</name>
<dbReference type="GO" id="GO:0008483">
    <property type="term" value="F:transaminase activity"/>
    <property type="evidence" value="ECO:0007669"/>
    <property type="project" value="UniProtKB-KW"/>
</dbReference>